<dbReference type="RefSeq" id="WP_161020736.1">
    <property type="nucleotide sequence ID" value="NZ_WWCP01000028.1"/>
</dbReference>
<accession>A0A6L8MPM9</accession>
<feature type="domain" description="Type I restriction modification DNA specificity" evidence="5">
    <location>
        <begin position="12"/>
        <end position="173"/>
    </location>
</feature>
<evidence type="ECO:0000256" key="1">
    <source>
        <dbReference type="ARBA" id="ARBA00010923"/>
    </source>
</evidence>
<keyword evidence="2" id="KW-0680">Restriction system</keyword>
<protein>
    <recommendedName>
        <fullName evidence="5">Type I restriction modification DNA specificity domain-containing protein</fullName>
    </recommendedName>
</protein>
<dbReference type="EMBL" id="WWCP01000028">
    <property type="protein sequence ID" value="MYM84136.1"/>
    <property type="molecule type" value="Genomic_DNA"/>
</dbReference>
<dbReference type="SUPFAM" id="SSF116734">
    <property type="entry name" value="DNA methylase specificity domain"/>
    <property type="match status" value="2"/>
</dbReference>
<dbReference type="GO" id="GO:0003677">
    <property type="term" value="F:DNA binding"/>
    <property type="evidence" value="ECO:0007669"/>
    <property type="project" value="UniProtKB-KW"/>
</dbReference>
<dbReference type="GO" id="GO:0009307">
    <property type="term" value="P:DNA restriction-modification system"/>
    <property type="evidence" value="ECO:0007669"/>
    <property type="project" value="UniProtKB-KW"/>
</dbReference>
<dbReference type="InterPro" id="IPR051212">
    <property type="entry name" value="Type-I_RE_S_subunit"/>
</dbReference>
<keyword evidence="3" id="KW-0238">DNA-binding</keyword>
<dbReference type="Pfam" id="PF01420">
    <property type="entry name" value="Methylase_S"/>
    <property type="match status" value="1"/>
</dbReference>
<evidence type="ECO:0000313" key="7">
    <source>
        <dbReference type="Proteomes" id="UP000474565"/>
    </source>
</evidence>
<dbReference type="Proteomes" id="UP000474565">
    <property type="component" value="Unassembled WGS sequence"/>
</dbReference>
<evidence type="ECO:0000256" key="2">
    <source>
        <dbReference type="ARBA" id="ARBA00022747"/>
    </source>
</evidence>
<proteinExistence type="inferred from homology"/>
<evidence type="ECO:0000256" key="3">
    <source>
        <dbReference type="ARBA" id="ARBA00023125"/>
    </source>
</evidence>
<comment type="caution">
    <text evidence="6">The sequence shown here is derived from an EMBL/GenBank/DDBJ whole genome shotgun (WGS) entry which is preliminary data.</text>
</comment>
<gene>
    <name evidence="6" type="ORF">GTP44_19550</name>
</gene>
<dbReference type="PANTHER" id="PTHR43140">
    <property type="entry name" value="TYPE-1 RESTRICTION ENZYME ECOKI SPECIFICITY PROTEIN"/>
    <property type="match status" value="1"/>
</dbReference>
<dbReference type="Gene3D" id="3.90.220.20">
    <property type="entry name" value="DNA methylase specificity domains"/>
    <property type="match status" value="2"/>
</dbReference>
<dbReference type="InterPro" id="IPR044946">
    <property type="entry name" value="Restrct_endonuc_typeI_TRD_sf"/>
</dbReference>
<evidence type="ECO:0000313" key="6">
    <source>
        <dbReference type="EMBL" id="MYM84136.1"/>
    </source>
</evidence>
<dbReference type="AlphaFoldDB" id="A0A6L8MPM9"/>
<evidence type="ECO:0000259" key="5">
    <source>
        <dbReference type="Pfam" id="PF01420"/>
    </source>
</evidence>
<dbReference type="InterPro" id="IPR000055">
    <property type="entry name" value="Restrct_endonuc_typeI_TRD"/>
</dbReference>
<evidence type="ECO:0000256" key="4">
    <source>
        <dbReference type="SAM" id="MobiDB-lite"/>
    </source>
</evidence>
<feature type="region of interest" description="Disordered" evidence="4">
    <location>
        <begin position="456"/>
        <end position="497"/>
    </location>
</feature>
<comment type="similarity">
    <text evidence="1">Belongs to the type-I restriction system S methylase family.</text>
</comment>
<dbReference type="CDD" id="cd17261">
    <property type="entry name" value="RMtype1_S_EcoKI-TRD2-CR2_like"/>
    <property type="match status" value="1"/>
</dbReference>
<name>A0A6L8MPM9_9BURK</name>
<sequence>MSDTRLTPQQLPSTWSITTLGTVVKYGETIKAEPSDMKPDNWVLELEDLEKDSSRLLGRWTFAERQSKSTKNRFEAGDVLYGKLRPYLNKVIIADRPGFCTTEIIPIKCDEHLDTRYLFHWLKHPAFLNYVDAESHGMNMPRLGTEAGRAAPFILAPRAEQIRIADQLDTLLTRVHACNDRLDAIPGILKRFRQAVFDSATTGGLTQSWRESSIAGGSKKLATPEWARLKGLHELPEGWRWARFSEFMLHMRSGTSAVPSGGLSAYPVLRSSSVRPLEIDFNDVRYLPNLDKVRADDLLRDGDVLFTRLSGSLDYVANCAVVRGLGNRQIYYPDRLFRAKLTSPEQGSYFELCFSSPLLREHLTVEAKSTAGHQRISMGAVTEFPIPLPPQNEQQEIIRQVEILFAIADRIEARYTAMRAHAKRLAPQLLVKAFRGELVEQDPSDEPASVLLARVAAQRSSPTHQPKKRTTRQPRATREPKEAAAMTKSRQDDDVKDKPYLAGHLRRMGASATAEALFKVAELPVADFYKQLVWEVAQGYVKDNQTSLEPSHAAG</sequence>
<dbReference type="PANTHER" id="PTHR43140:SF1">
    <property type="entry name" value="TYPE I RESTRICTION ENZYME ECOKI SPECIFICITY SUBUNIT"/>
    <property type="match status" value="1"/>
</dbReference>
<organism evidence="6 7">
    <name type="scientific">Duganella lactea</name>
    <dbReference type="NCBI Taxonomy" id="2692173"/>
    <lineage>
        <taxon>Bacteria</taxon>
        <taxon>Pseudomonadati</taxon>
        <taxon>Pseudomonadota</taxon>
        <taxon>Betaproteobacteria</taxon>
        <taxon>Burkholderiales</taxon>
        <taxon>Oxalobacteraceae</taxon>
        <taxon>Telluria group</taxon>
        <taxon>Duganella</taxon>
    </lineage>
</organism>
<reference evidence="6 7" key="1">
    <citation type="submission" date="2019-12" db="EMBL/GenBank/DDBJ databases">
        <title>Novel species isolated from a subtropical stream in China.</title>
        <authorList>
            <person name="Lu H."/>
        </authorList>
    </citation>
    <scope>NUCLEOTIDE SEQUENCE [LARGE SCALE GENOMIC DNA]</scope>
    <source>
        <strain evidence="6 7">FT50W</strain>
    </source>
</reference>